<evidence type="ECO:0000313" key="2">
    <source>
        <dbReference type="EMBL" id="RKD25848.1"/>
    </source>
</evidence>
<dbReference type="AlphaFoldDB" id="A0A419SNI1"/>
<gene>
    <name evidence="2" type="ORF">BEP19_02635</name>
</gene>
<organism evidence="2 3">
    <name type="scientific">Ammoniphilus oxalaticus</name>
    <dbReference type="NCBI Taxonomy" id="66863"/>
    <lineage>
        <taxon>Bacteria</taxon>
        <taxon>Bacillati</taxon>
        <taxon>Bacillota</taxon>
        <taxon>Bacilli</taxon>
        <taxon>Bacillales</taxon>
        <taxon>Paenibacillaceae</taxon>
        <taxon>Aneurinibacillus group</taxon>
        <taxon>Ammoniphilus</taxon>
    </lineage>
</organism>
<evidence type="ECO:0008006" key="4">
    <source>
        <dbReference type="Google" id="ProtNLM"/>
    </source>
</evidence>
<name>A0A419SNI1_9BACL</name>
<accession>A0A419SNI1</accession>
<dbReference type="InterPro" id="IPR029063">
    <property type="entry name" value="SAM-dependent_MTases_sf"/>
</dbReference>
<dbReference type="OrthoDB" id="9767938at2"/>
<dbReference type="Proteomes" id="UP000284219">
    <property type="component" value="Unassembled WGS sequence"/>
</dbReference>
<protein>
    <recommendedName>
        <fullName evidence="4">Methyltransferase type 11 domain-containing protein</fullName>
    </recommendedName>
</protein>
<feature type="compositionally biased region" description="Basic and acidic residues" evidence="1">
    <location>
        <begin position="1"/>
        <end position="10"/>
    </location>
</feature>
<dbReference type="EMBL" id="MCHY01000006">
    <property type="protein sequence ID" value="RKD25848.1"/>
    <property type="molecule type" value="Genomic_DNA"/>
</dbReference>
<dbReference type="SUPFAM" id="SSF53335">
    <property type="entry name" value="S-adenosyl-L-methionine-dependent methyltransferases"/>
    <property type="match status" value="1"/>
</dbReference>
<evidence type="ECO:0000313" key="3">
    <source>
        <dbReference type="Proteomes" id="UP000284219"/>
    </source>
</evidence>
<feature type="region of interest" description="Disordered" evidence="1">
    <location>
        <begin position="1"/>
        <end position="20"/>
    </location>
</feature>
<evidence type="ECO:0000256" key="1">
    <source>
        <dbReference type="SAM" id="MobiDB-lite"/>
    </source>
</evidence>
<proteinExistence type="predicted"/>
<reference evidence="2 3" key="1">
    <citation type="submission" date="2016-08" db="EMBL/GenBank/DDBJ databases">
        <title>Novel Firmicute Genomes.</title>
        <authorList>
            <person name="Poppleton D.I."/>
            <person name="Gribaldo S."/>
        </authorList>
    </citation>
    <scope>NUCLEOTIDE SEQUENCE [LARGE SCALE GENOMIC DNA]</scope>
    <source>
        <strain evidence="2 3">RAOx-1</strain>
    </source>
</reference>
<dbReference type="RefSeq" id="WP_120188529.1">
    <property type="nucleotide sequence ID" value="NZ_MCHY01000006.1"/>
</dbReference>
<keyword evidence="3" id="KW-1185">Reference proteome</keyword>
<dbReference type="Gene3D" id="3.40.50.150">
    <property type="entry name" value="Vaccinia Virus protein VP39"/>
    <property type="match status" value="1"/>
</dbReference>
<sequence>MSAMKDRLKGDQVQATRSESELELHVNDHRELVNADLQQIITKIKYWKILTRPCKMLDLSHPYGLYAYEFSRLYTNVDATVLIDQAGRTFMNELIGRDKSAQKITVVNDGLSSLDPKSFDIVICSHTLYQHRKQLVPTLTEISNYIRSGGLLISNHYFCSPDCGEQDSGLDELGQSKKLFDHPLCDVERFREFIERSNFTIHRSGVYPSLFGDCHFEIAKKI</sequence>
<comment type="caution">
    <text evidence="2">The sequence shown here is derived from an EMBL/GenBank/DDBJ whole genome shotgun (WGS) entry which is preliminary data.</text>
</comment>